<proteinExistence type="predicted"/>
<dbReference type="Gene3D" id="3.90.550.10">
    <property type="entry name" value="Spore Coat Polysaccharide Biosynthesis Protein SpsA, Chain A"/>
    <property type="match status" value="1"/>
</dbReference>
<evidence type="ECO:0000259" key="2">
    <source>
        <dbReference type="Pfam" id="PF00535"/>
    </source>
</evidence>
<dbReference type="CDD" id="cd00761">
    <property type="entry name" value="Glyco_tranf_GTA_type"/>
    <property type="match status" value="1"/>
</dbReference>
<dbReference type="SUPFAM" id="SSF53448">
    <property type="entry name" value="Nucleotide-diphospho-sugar transferases"/>
    <property type="match status" value="1"/>
</dbReference>
<protein>
    <submittedName>
        <fullName evidence="3">Glycosyl transferase family 2</fullName>
    </submittedName>
</protein>
<evidence type="ECO:0000256" key="1">
    <source>
        <dbReference type="ARBA" id="ARBA00022519"/>
    </source>
</evidence>
<dbReference type="InterPro" id="IPR050834">
    <property type="entry name" value="Glycosyltransf_2"/>
</dbReference>
<sequence length="382" mass="42528">MPLVSVIVPCFNYGAYLLQALRSLREQTLQDFEVILVDDGSDDPATRRLLALLERCTSLTVLRQANAGPGAARNAGIAKARGRYICCLDADDLLAPSYLEKCVVMLEADAGVSLAHSWLQLFGGERGVVRTCDLDPVLLPYVNHLGVSAVFSRVAWVAAGGFSEVRSSLYEDWDFWIRLASLGVHGRVIGEALMLYRRHPGSRLDQASCRSRQARCELRLVHREFYVNTAWRKSLANGYRRRPVNEPLLNLSRPSQYRRSPVLAFVIHLKRGSDLRSWPRSALEALVGKAPLHLIAEGGVVLPDWLLCRAVIVYRLADLLDDSQCAAFVNNYFATRDWCAALVLPEVSGKATLLRPDERMRDGQAGVVKVEIGRFDRIAGSR</sequence>
<gene>
    <name evidence="3" type="ORF">SAMN05216577_10121</name>
</gene>
<keyword evidence="1" id="KW-0997">Cell inner membrane</keyword>
<dbReference type="RefSeq" id="WP_074976192.1">
    <property type="nucleotide sequence ID" value="NZ_BGPP01000015.1"/>
</dbReference>
<keyword evidence="3" id="KW-0808">Transferase</keyword>
<organism evidence="3 4">
    <name type="scientific">Pseudomonas citronellolis</name>
    <dbReference type="NCBI Taxonomy" id="53408"/>
    <lineage>
        <taxon>Bacteria</taxon>
        <taxon>Pseudomonadati</taxon>
        <taxon>Pseudomonadota</taxon>
        <taxon>Gammaproteobacteria</taxon>
        <taxon>Pseudomonadales</taxon>
        <taxon>Pseudomonadaceae</taxon>
        <taxon>Pseudomonas</taxon>
    </lineage>
</organism>
<keyword evidence="1" id="KW-1003">Cell membrane</keyword>
<accession>A0AAQ1HHZ7</accession>
<dbReference type="PANTHER" id="PTHR43685">
    <property type="entry name" value="GLYCOSYLTRANSFERASE"/>
    <property type="match status" value="1"/>
</dbReference>
<dbReference type="InterPro" id="IPR029044">
    <property type="entry name" value="Nucleotide-diphossugar_trans"/>
</dbReference>
<keyword evidence="4" id="KW-1185">Reference proteome</keyword>
<dbReference type="GO" id="GO:0016740">
    <property type="term" value="F:transferase activity"/>
    <property type="evidence" value="ECO:0007669"/>
    <property type="project" value="UniProtKB-KW"/>
</dbReference>
<dbReference type="InterPro" id="IPR001173">
    <property type="entry name" value="Glyco_trans_2-like"/>
</dbReference>
<reference evidence="3 4" key="1">
    <citation type="submission" date="2016-10" db="EMBL/GenBank/DDBJ databases">
        <authorList>
            <person name="Varghese N."/>
            <person name="Submissions S."/>
        </authorList>
    </citation>
    <scope>NUCLEOTIDE SEQUENCE [LARGE SCALE GENOMIC DNA]</scope>
    <source>
        <strain evidence="3 4">LMG 18378</strain>
    </source>
</reference>
<dbReference type="EMBL" id="FOLS01000001">
    <property type="protein sequence ID" value="SFB81207.1"/>
    <property type="molecule type" value="Genomic_DNA"/>
</dbReference>
<name>A0AAQ1HHZ7_9PSED</name>
<keyword evidence="1" id="KW-0472">Membrane</keyword>
<dbReference type="PANTHER" id="PTHR43685:SF2">
    <property type="entry name" value="GLYCOSYLTRANSFERASE 2-LIKE DOMAIN-CONTAINING PROTEIN"/>
    <property type="match status" value="1"/>
</dbReference>
<dbReference type="GO" id="GO:0044010">
    <property type="term" value="P:single-species biofilm formation"/>
    <property type="evidence" value="ECO:0007669"/>
    <property type="project" value="TreeGrafter"/>
</dbReference>
<dbReference type="Proteomes" id="UP000183385">
    <property type="component" value="Unassembled WGS sequence"/>
</dbReference>
<feature type="domain" description="Glycosyltransferase 2-like" evidence="2">
    <location>
        <begin position="5"/>
        <end position="112"/>
    </location>
</feature>
<dbReference type="Pfam" id="PF00535">
    <property type="entry name" value="Glycos_transf_2"/>
    <property type="match status" value="1"/>
</dbReference>
<comment type="caution">
    <text evidence="3">The sequence shown here is derived from an EMBL/GenBank/DDBJ whole genome shotgun (WGS) entry which is preliminary data.</text>
</comment>
<evidence type="ECO:0000313" key="4">
    <source>
        <dbReference type="Proteomes" id="UP000183385"/>
    </source>
</evidence>
<evidence type="ECO:0000313" key="3">
    <source>
        <dbReference type="EMBL" id="SFB81207.1"/>
    </source>
</evidence>
<dbReference type="AlphaFoldDB" id="A0AAQ1HHZ7"/>